<sequence length="242" mass="28121">MKKLITLGLMTIFIFACANKEANFKLSGKVNGLKKGTLYLQQIKDTLVVNLDSVDVNGDSNYYLAANLKEPQILFLYLDKVNGDKNDDIVEFFAEEGEMIINTSLRNFAVDAQVSGSKNHEKLNEYRDIMQRFNNQNLDLIKENFEAQKENDEEKILAVNKKYENSLKRKYLYTVNFAMNHKNFEVAPYVMLTEAFDANTKYLDTVYNSLDKKVRKSKYGKELKSFIKERKKLDDLEEKIKD</sequence>
<reference evidence="4 5" key="1">
    <citation type="submission" date="2021-07" db="EMBL/GenBank/DDBJ databases">
        <title>Mesonia aestuariivivens sp. nov., isolated from a tidal flat.</title>
        <authorList>
            <person name="Kim Y.-O."/>
            <person name="Yoon J.-H."/>
        </authorList>
    </citation>
    <scope>NUCLEOTIDE SEQUENCE [LARGE SCALE GENOMIC DNA]</scope>
    <source>
        <strain evidence="4 5">JHPTF-M18</strain>
    </source>
</reference>
<evidence type="ECO:0000313" key="4">
    <source>
        <dbReference type="EMBL" id="MBW2960819.1"/>
    </source>
</evidence>
<evidence type="ECO:0000256" key="2">
    <source>
        <dbReference type="SAM" id="SignalP"/>
    </source>
</evidence>
<feature type="domain" description="DUF4369" evidence="3">
    <location>
        <begin position="24"/>
        <end position="123"/>
    </location>
</feature>
<dbReference type="PROSITE" id="PS51257">
    <property type="entry name" value="PROKAR_LIPOPROTEIN"/>
    <property type="match status" value="1"/>
</dbReference>
<dbReference type="Proteomes" id="UP000719267">
    <property type="component" value="Unassembled WGS sequence"/>
</dbReference>
<comment type="caution">
    <text evidence="4">The sequence shown here is derived from an EMBL/GenBank/DDBJ whole genome shotgun (WGS) entry which is preliminary data.</text>
</comment>
<evidence type="ECO:0000313" key="5">
    <source>
        <dbReference type="Proteomes" id="UP000719267"/>
    </source>
</evidence>
<dbReference type="InterPro" id="IPR025380">
    <property type="entry name" value="DUF4369"/>
</dbReference>
<keyword evidence="2" id="KW-0732">Signal</keyword>
<dbReference type="EMBL" id="JAHWDF010000003">
    <property type="protein sequence ID" value="MBW2960819.1"/>
    <property type="molecule type" value="Genomic_DNA"/>
</dbReference>
<keyword evidence="5" id="KW-1185">Reference proteome</keyword>
<evidence type="ECO:0000259" key="3">
    <source>
        <dbReference type="Pfam" id="PF14289"/>
    </source>
</evidence>
<feature type="chain" id="PRO_5047094920" evidence="2">
    <location>
        <begin position="19"/>
        <end position="242"/>
    </location>
</feature>
<keyword evidence="1" id="KW-0175">Coiled coil</keyword>
<feature type="coiled-coil region" evidence="1">
    <location>
        <begin position="123"/>
        <end position="162"/>
    </location>
</feature>
<proteinExistence type="predicted"/>
<dbReference type="Pfam" id="PF14289">
    <property type="entry name" value="DUF4369"/>
    <property type="match status" value="1"/>
</dbReference>
<dbReference type="RefSeq" id="WP_219039110.1">
    <property type="nucleotide sequence ID" value="NZ_JAHWDF010000003.1"/>
</dbReference>
<gene>
    <name evidence="4" type="ORF">KW502_03255</name>
</gene>
<name>A0ABS6VYZ6_9FLAO</name>
<protein>
    <submittedName>
        <fullName evidence="4">DUF4369 domain-containing protein</fullName>
    </submittedName>
</protein>
<evidence type="ECO:0000256" key="1">
    <source>
        <dbReference type="SAM" id="Coils"/>
    </source>
</evidence>
<organism evidence="4 5">
    <name type="scientific">Mesonia aestuariivivens</name>
    <dbReference type="NCBI Taxonomy" id="2796128"/>
    <lineage>
        <taxon>Bacteria</taxon>
        <taxon>Pseudomonadati</taxon>
        <taxon>Bacteroidota</taxon>
        <taxon>Flavobacteriia</taxon>
        <taxon>Flavobacteriales</taxon>
        <taxon>Flavobacteriaceae</taxon>
        <taxon>Mesonia</taxon>
    </lineage>
</organism>
<feature type="signal peptide" evidence="2">
    <location>
        <begin position="1"/>
        <end position="18"/>
    </location>
</feature>
<accession>A0ABS6VYZ6</accession>